<accession>A0A9P9IJM7</accession>
<evidence type="ECO:0000313" key="1">
    <source>
        <dbReference type="EMBL" id="KAH7121700.1"/>
    </source>
</evidence>
<reference evidence="1" key="1">
    <citation type="journal article" date="2021" name="Nat. Commun.">
        <title>Genetic determinants of endophytism in the Arabidopsis root mycobiome.</title>
        <authorList>
            <person name="Mesny F."/>
            <person name="Miyauchi S."/>
            <person name="Thiergart T."/>
            <person name="Pickel B."/>
            <person name="Atanasova L."/>
            <person name="Karlsson M."/>
            <person name="Huettel B."/>
            <person name="Barry K.W."/>
            <person name="Haridas S."/>
            <person name="Chen C."/>
            <person name="Bauer D."/>
            <person name="Andreopoulos W."/>
            <person name="Pangilinan J."/>
            <person name="LaButti K."/>
            <person name="Riley R."/>
            <person name="Lipzen A."/>
            <person name="Clum A."/>
            <person name="Drula E."/>
            <person name="Henrissat B."/>
            <person name="Kohler A."/>
            <person name="Grigoriev I.V."/>
            <person name="Martin F.M."/>
            <person name="Hacquard S."/>
        </authorList>
    </citation>
    <scope>NUCLEOTIDE SEQUENCE</scope>
    <source>
        <strain evidence="1">MPI-CAGE-AT-0147</strain>
    </source>
</reference>
<protein>
    <submittedName>
        <fullName evidence="1">SUKH-4 immunity protein</fullName>
    </submittedName>
</protein>
<evidence type="ECO:0000313" key="2">
    <source>
        <dbReference type="Proteomes" id="UP000738349"/>
    </source>
</evidence>
<dbReference type="Proteomes" id="UP000738349">
    <property type="component" value="Unassembled WGS sequence"/>
</dbReference>
<keyword evidence="2" id="KW-1185">Reference proteome</keyword>
<name>A0A9P9IJM7_9HYPO</name>
<gene>
    <name evidence="1" type="ORF">EDB81DRAFT_814237</name>
</gene>
<sequence>MALSINRKILEEEFQPEELTTFSTAVVAGLQHEPSTRFLCDIGIPTRPNPWFDFVDGSPEQVKTLSECYNDIHSRWSNLPEGSERWLLLGLIPYDDIALDGITGAIYCLPGDQSDVYLLNQGLVSFCHFLFLLERERPYYDFESERETLDPEGAFQRLSAQMRKIDPIAMAVSHSNWYRILDYIAYPESR</sequence>
<dbReference type="InterPro" id="IPR025851">
    <property type="entry name" value="SUKH-4"/>
</dbReference>
<proteinExistence type="predicted"/>
<dbReference type="OrthoDB" id="4968949at2759"/>
<comment type="caution">
    <text evidence="1">The sequence shown here is derived from an EMBL/GenBank/DDBJ whole genome shotgun (WGS) entry which is preliminary data.</text>
</comment>
<dbReference type="EMBL" id="JAGMUV010000024">
    <property type="protein sequence ID" value="KAH7121700.1"/>
    <property type="molecule type" value="Genomic_DNA"/>
</dbReference>
<dbReference type="AlphaFoldDB" id="A0A9P9IJM7"/>
<dbReference type="Pfam" id="PF14435">
    <property type="entry name" value="SUKH-4"/>
    <property type="match status" value="1"/>
</dbReference>
<organism evidence="1 2">
    <name type="scientific">Dactylonectria macrodidyma</name>
    <dbReference type="NCBI Taxonomy" id="307937"/>
    <lineage>
        <taxon>Eukaryota</taxon>
        <taxon>Fungi</taxon>
        <taxon>Dikarya</taxon>
        <taxon>Ascomycota</taxon>
        <taxon>Pezizomycotina</taxon>
        <taxon>Sordariomycetes</taxon>
        <taxon>Hypocreomycetidae</taxon>
        <taxon>Hypocreales</taxon>
        <taxon>Nectriaceae</taxon>
        <taxon>Dactylonectria</taxon>
    </lineage>
</organism>